<dbReference type="InterPro" id="IPR052794">
    <property type="entry name" value="Mito_Ser_Protease_LACTB"/>
</dbReference>
<keyword evidence="1" id="KW-0732">Signal</keyword>
<dbReference type="Pfam" id="PF00144">
    <property type="entry name" value="Beta-lactamase"/>
    <property type="match status" value="1"/>
</dbReference>
<dbReference type="SUPFAM" id="SSF56601">
    <property type="entry name" value="beta-lactamase/transpeptidase-like"/>
    <property type="match status" value="1"/>
</dbReference>
<evidence type="ECO:0000313" key="4">
    <source>
        <dbReference type="Proteomes" id="UP001156141"/>
    </source>
</evidence>
<evidence type="ECO:0000256" key="1">
    <source>
        <dbReference type="SAM" id="SignalP"/>
    </source>
</evidence>
<comment type="caution">
    <text evidence="3">The sequence shown here is derived from an EMBL/GenBank/DDBJ whole genome shotgun (WGS) entry which is preliminary data.</text>
</comment>
<dbReference type="EMBL" id="JAKVQD010000001">
    <property type="protein sequence ID" value="MCH4551328.1"/>
    <property type="molecule type" value="Genomic_DNA"/>
</dbReference>
<reference evidence="3" key="1">
    <citation type="submission" date="2022-02" db="EMBL/GenBank/DDBJ databases">
        <title>Aestuariibaculum sp., a marine bacterium isolated from sediment in Guangxi.</title>
        <authorList>
            <person name="Ying J."/>
        </authorList>
    </citation>
    <scope>NUCLEOTIDE SEQUENCE</scope>
    <source>
        <strain evidence="3">L182</strain>
    </source>
</reference>
<dbReference type="PANTHER" id="PTHR46520:SF1">
    <property type="entry name" value="SERINE BETA-LACTAMASE-LIKE PROTEIN LACTB, MITOCHONDRIAL"/>
    <property type="match status" value="1"/>
</dbReference>
<protein>
    <submittedName>
        <fullName evidence="3">Beta-lactamase family protein</fullName>
    </submittedName>
</protein>
<feature type="chain" id="PRO_5045915709" evidence="1">
    <location>
        <begin position="19"/>
        <end position="355"/>
    </location>
</feature>
<gene>
    <name evidence="3" type="ORF">MKW35_01755</name>
</gene>
<dbReference type="Gene3D" id="3.40.710.10">
    <property type="entry name" value="DD-peptidase/beta-lactamase superfamily"/>
    <property type="match status" value="1"/>
</dbReference>
<feature type="signal peptide" evidence="1">
    <location>
        <begin position="1"/>
        <end position="18"/>
    </location>
</feature>
<keyword evidence="4" id="KW-1185">Reference proteome</keyword>
<evidence type="ECO:0000313" key="3">
    <source>
        <dbReference type="EMBL" id="MCH4551328.1"/>
    </source>
</evidence>
<dbReference type="Proteomes" id="UP001156141">
    <property type="component" value="Unassembled WGS sequence"/>
</dbReference>
<organism evidence="3 4">
    <name type="scientific">Aestuariibaculum lutulentum</name>
    <dbReference type="NCBI Taxonomy" id="2920935"/>
    <lineage>
        <taxon>Bacteria</taxon>
        <taxon>Pseudomonadati</taxon>
        <taxon>Bacteroidota</taxon>
        <taxon>Flavobacteriia</taxon>
        <taxon>Flavobacteriales</taxon>
        <taxon>Flavobacteriaceae</taxon>
    </lineage>
</organism>
<dbReference type="RefSeq" id="WP_240571660.1">
    <property type="nucleotide sequence ID" value="NZ_CP136709.1"/>
</dbReference>
<evidence type="ECO:0000259" key="2">
    <source>
        <dbReference type="Pfam" id="PF00144"/>
    </source>
</evidence>
<sequence>MKLLFAPIFLFSVFITVAQTEPARIQKAQTIANDFLKKEHIPGMAISVSHNGKLIWSEGFGYSNLKTKTPVKPNETIFRIASISKSVTAVTLGKLVDDGIIDLNESVYYYLPDYPVKKYDFTVKQLAGNISGIRHYKNNKEYALNKKMGITEGLNLFKQDPLLWKPGTKYRYSSLGFVLLSEVIQTAAKIPFKNLVCDSVFSPLKMHHTSMEFSDAPVQNLTNFHKLNIAGKPVESKPVSNEYKVGAGGFLSTSEDIILFGNEFITPKIITQKTLSKLTTSQRLGNGYKTGYGMGLSIRTSINNTPKYYHTGGGMGSSSILCVYPDEGIVICVLTNLSGVSMVEFGNALEEVFLK</sequence>
<dbReference type="InterPro" id="IPR012338">
    <property type="entry name" value="Beta-lactam/transpept-like"/>
</dbReference>
<accession>A0ABS9REF3</accession>
<dbReference type="PANTHER" id="PTHR46520">
    <property type="entry name" value="SERINE BETA-LACTAMASE-LIKE PROTEIN LACTB, MITOCHONDRIAL"/>
    <property type="match status" value="1"/>
</dbReference>
<proteinExistence type="predicted"/>
<feature type="domain" description="Beta-lactamase-related" evidence="2">
    <location>
        <begin position="32"/>
        <end position="339"/>
    </location>
</feature>
<name>A0ABS9REF3_9FLAO</name>
<dbReference type="InterPro" id="IPR001466">
    <property type="entry name" value="Beta-lactam-related"/>
</dbReference>